<dbReference type="InParanoid" id="A0A0C2SQ15"/>
<evidence type="ECO:0000313" key="1">
    <source>
        <dbReference type="EMBL" id="KIL56084.1"/>
    </source>
</evidence>
<evidence type="ECO:0000313" key="2">
    <source>
        <dbReference type="Proteomes" id="UP000054549"/>
    </source>
</evidence>
<name>A0A0C2SQ15_AMAMK</name>
<sequence>MKKPPTLPSLPDFSPASVTLSLLTLTDLSPSRPFDIKLQNPYDLGQSVWTVPFLPQNSLILYRNRMIRAKRYIVTSIRVKSKFPSVFNAKVLITWAHIHSHPKCLVKWELVGTMYRHARGQMPPGLFV</sequence>
<dbReference type="AlphaFoldDB" id="A0A0C2SQ15"/>
<dbReference type="Proteomes" id="UP000054549">
    <property type="component" value="Unassembled WGS sequence"/>
</dbReference>
<keyword evidence="2" id="KW-1185">Reference proteome</keyword>
<dbReference type="HOGENOM" id="CLU_1959014_0_0_1"/>
<accession>A0A0C2SQ15</accession>
<proteinExistence type="predicted"/>
<dbReference type="EMBL" id="KN818449">
    <property type="protein sequence ID" value="KIL56084.1"/>
    <property type="molecule type" value="Genomic_DNA"/>
</dbReference>
<reference evidence="1 2" key="1">
    <citation type="submission" date="2014-04" db="EMBL/GenBank/DDBJ databases">
        <title>Evolutionary Origins and Diversification of the Mycorrhizal Mutualists.</title>
        <authorList>
            <consortium name="DOE Joint Genome Institute"/>
            <consortium name="Mycorrhizal Genomics Consortium"/>
            <person name="Kohler A."/>
            <person name="Kuo A."/>
            <person name="Nagy L.G."/>
            <person name="Floudas D."/>
            <person name="Copeland A."/>
            <person name="Barry K.W."/>
            <person name="Cichocki N."/>
            <person name="Veneault-Fourrey C."/>
            <person name="LaButti K."/>
            <person name="Lindquist E.A."/>
            <person name="Lipzen A."/>
            <person name="Lundell T."/>
            <person name="Morin E."/>
            <person name="Murat C."/>
            <person name="Riley R."/>
            <person name="Ohm R."/>
            <person name="Sun H."/>
            <person name="Tunlid A."/>
            <person name="Henrissat B."/>
            <person name="Grigoriev I.V."/>
            <person name="Hibbett D.S."/>
            <person name="Martin F."/>
        </authorList>
    </citation>
    <scope>NUCLEOTIDE SEQUENCE [LARGE SCALE GENOMIC DNA]</scope>
    <source>
        <strain evidence="1 2">Koide BX008</strain>
    </source>
</reference>
<organism evidence="1 2">
    <name type="scientific">Amanita muscaria (strain Koide BX008)</name>
    <dbReference type="NCBI Taxonomy" id="946122"/>
    <lineage>
        <taxon>Eukaryota</taxon>
        <taxon>Fungi</taxon>
        <taxon>Dikarya</taxon>
        <taxon>Basidiomycota</taxon>
        <taxon>Agaricomycotina</taxon>
        <taxon>Agaricomycetes</taxon>
        <taxon>Agaricomycetidae</taxon>
        <taxon>Agaricales</taxon>
        <taxon>Pluteineae</taxon>
        <taxon>Amanitaceae</taxon>
        <taxon>Amanita</taxon>
    </lineage>
</organism>
<gene>
    <name evidence="1" type="ORF">M378DRAFT_17414</name>
</gene>
<protein>
    <submittedName>
        <fullName evidence="1">Uncharacterized protein</fullName>
    </submittedName>
</protein>